<keyword evidence="8" id="KW-1185">Reference proteome</keyword>
<dbReference type="SUPFAM" id="SSF53822">
    <property type="entry name" value="Periplasmic binding protein-like I"/>
    <property type="match status" value="1"/>
</dbReference>
<dbReference type="GO" id="GO:0030313">
    <property type="term" value="C:cell envelope"/>
    <property type="evidence" value="ECO:0007669"/>
    <property type="project" value="UniProtKB-SubCell"/>
</dbReference>
<evidence type="ECO:0000256" key="4">
    <source>
        <dbReference type="SAM" id="MobiDB-lite"/>
    </source>
</evidence>
<feature type="chain" id="PRO_5018273033" evidence="5">
    <location>
        <begin position="24"/>
        <end position="358"/>
    </location>
</feature>
<dbReference type="PANTHER" id="PTHR46847">
    <property type="entry name" value="D-ALLOSE-BINDING PERIPLASMIC PROTEIN-RELATED"/>
    <property type="match status" value="1"/>
</dbReference>
<dbReference type="EMBL" id="RKHQ01000001">
    <property type="protein sequence ID" value="ROR96398.1"/>
    <property type="molecule type" value="Genomic_DNA"/>
</dbReference>
<comment type="subcellular location">
    <subcellularLocation>
        <location evidence="1">Cell envelope</location>
    </subcellularLocation>
</comment>
<evidence type="ECO:0000256" key="5">
    <source>
        <dbReference type="SAM" id="SignalP"/>
    </source>
</evidence>
<dbReference type="PANTHER" id="PTHR46847:SF1">
    <property type="entry name" value="D-ALLOSE-BINDING PERIPLASMIC PROTEIN-RELATED"/>
    <property type="match status" value="1"/>
</dbReference>
<keyword evidence="3 5" id="KW-0732">Signal</keyword>
<evidence type="ECO:0000256" key="2">
    <source>
        <dbReference type="ARBA" id="ARBA00007639"/>
    </source>
</evidence>
<evidence type="ECO:0000313" key="7">
    <source>
        <dbReference type="EMBL" id="ROR96398.1"/>
    </source>
</evidence>
<dbReference type="InterPro" id="IPR028082">
    <property type="entry name" value="Peripla_BP_I"/>
</dbReference>
<feature type="compositionally biased region" description="Low complexity" evidence="4">
    <location>
        <begin position="31"/>
        <end position="44"/>
    </location>
</feature>
<comment type="similarity">
    <text evidence="2">Belongs to the bacterial solute-binding protein 2 family.</text>
</comment>
<feature type="region of interest" description="Disordered" evidence="4">
    <location>
        <begin position="31"/>
        <end position="54"/>
    </location>
</feature>
<evidence type="ECO:0000259" key="6">
    <source>
        <dbReference type="Pfam" id="PF13407"/>
    </source>
</evidence>
<gene>
    <name evidence="7" type="ORF">EDD28_0981</name>
</gene>
<dbReference type="OrthoDB" id="9813037at2"/>
<dbReference type="Gene3D" id="3.40.50.2300">
    <property type="match status" value="2"/>
</dbReference>
<evidence type="ECO:0000256" key="3">
    <source>
        <dbReference type="ARBA" id="ARBA00022729"/>
    </source>
</evidence>
<name>A0A3N2D9T5_9MICO</name>
<feature type="signal peptide" evidence="5">
    <location>
        <begin position="1"/>
        <end position="23"/>
    </location>
</feature>
<sequence length="358" mass="37199">MRKHATMRLASAAAALTSLTLLAACGTGSDGGATASGDGQTTSGETASAGEGDGETIVIGFSQRRLAGSDWWATLLQGAEDKAAELGAKIIVTDAGGDTVKQNSDIQTLLTQGVDAVILNPHDPTGVAPGVAAVTDAGVPLVVVNSNLSEDLAPQQFCYVAENQVQVARGMGEEIAAWADENFGGEPVKAVVIGGYSGETVTDLRNQGVVEGFESYSGDVEWLPIRYGEWLPDKALGPVRDIATANPDLRVVLSLSDVMLPGIKQGLDDAGILDQVVIGSYDGQMSVVKEMIDNPTGPVQANASNEPYKQGQTAVEKAIAAIKGETQDAVCPGGEFWIETFLATPANAAEFYDPTRQF</sequence>
<dbReference type="PROSITE" id="PS51257">
    <property type="entry name" value="PROKAR_LIPOPROTEIN"/>
    <property type="match status" value="1"/>
</dbReference>
<dbReference type="Pfam" id="PF13407">
    <property type="entry name" value="Peripla_BP_4"/>
    <property type="match status" value="1"/>
</dbReference>
<feature type="domain" description="Periplasmic binding protein" evidence="6">
    <location>
        <begin position="67"/>
        <end position="325"/>
    </location>
</feature>
<dbReference type="AlphaFoldDB" id="A0A3N2D9T5"/>
<protein>
    <submittedName>
        <fullName evidence="7">Monosaccharide ABC transporter substrate-binding protein (CUT2 family)</fullName>
    </submittedName>
</protein>
<organism evidence="7 8">
    <name type="scientific">Salana multivorans</name>
    <dbReference type="NCBI Taxonomy" id="120377"/>
    <lineage>
        <taxon>Bacteria</taxon>
        <taxon>Bacillati</taxon>
        <taxon>Actinomycetota</taxon>
        <taxon>Actinomycetes</taxon>
        <taxon>Micrococcales</taxon>
        <taxon>Beutenbergiaceae</taxon>
        <taxon>Salana</taxon>
    </lineage>
</organism>
<proteinExistence type="inferred from homology"/>
<dbReference type="Proteomes" id="UP000275356">
    <property type="component" value="Unassembled WGS sequence"/>
</dbReference>
<evidence type="ECO:0000256" key="1">
    <source>
        <dbReference type="ARBA" id="ARBA00004196"/>
    </source>
</evidence>
<accession>A0A3N2D9T5</accession>
<reference evidence="7 8" key="1">
    <citation type="submission" date="2018-11" db="EMBL/GenBank/DDBJ databases">
        <title>Sequencing the genomes of 1000 actinobacteria strains.</title>
        <authorList>
            <person name="Klenk H.-P."/>
        </authorList>
    </citation>
    <scope>NUCLEOTIDE SEQUENCE [LARGE SCALE GENOMIC DNA]</scope>
    <source>
        <strain evidence="7 8">DSM 13521</strain>
    </source>
</reference>
<dbReference type="GO" id="GO:0030246">
    <property type="term" value="F:carbohydrate binding"/>
    <property type="evidence" value="ECO:0007669"/>
    <property type="project" value="UniProtKB-ARBA"/>
</dbReference>
<dbReference type="InterPro" id="IPR025997">
    <property type="entry name" value="SBP_2_dom"/>
</dbReference>
<comment type="caution">
    <text evidence="7">The sequence shown here is derived from an EMBL/GenBank/DDBJ whole genome shotgun (WGS) entry which is preliminary data.</text>
</comment>
<dbReference type="RefSeq" id="WP_123738582.1">
    <property type="nucleotide sequence ID" value="NZ_CALFQU010000004.1"/>
</dbReference>
<evidence type="ECO:0000313" key="8">
    <source>
        <dbReference type="Proteomes" id="UP000275356"/>
    </source>
</evidence>